<name>D0MDK7_RHOM4</name>
<dbReference type="Proteomes" id="UP000002221">
    <property type="component" value="Chromosome"/>
</dbReference>
<feature type="chain" id="PRO_5003011244" evidence="3">
    <location>
        <begin position="26"/>
        <end position="545"/>
    </location>
</feature>
<keyword evidence="7" id="KW-1185">Reference proteome</keyword>
<dbReference type="STRING" id="518766.Rmar_0295"/>
<dbReference type="RefSeq" id="WP_012842812.1">
    <property type="nucleotide sequence ID" value="NC_013501.1"/>
</dbReference>
<dbReference type="SMART" id="SM00282">
    <property type="entry name" value="LamG"/>
    <property type="match status" value="1"/>
</dbReference>
<protein>
    <submittedName>
        <fullName evidence="6">Laminin G sub domain 2</fullName>
    </submittedName>
</protein>
<keyword evidence="2" id="KW-1015">Disulfide bond</keyword>
<evidence type="ECO:0000259" key="4">
    <source>
        <dbReference type="SMART" id="SM00282"/>
    </source>
</evidence>
<feature type="signal peptide" evidence="3">
    <location>
        <begin position="1"/>
        <end position="25"/>
    </location>
</feature>
<dbReference type="Pfam" id="PF13385">
    <property type="entry name" value="Laminin_G_3"/>
    <property type="match status" value="1"/>
</dbReference>
<dbReference type="EMBL" id="CP001807">
    <property type="protein sequence ID" value="ACY47200.1"/>
    <property type="molecule type" value="Genomic_DNA"/>
</dbReference>
<feature type="domain" description="LamG-like jellyroll fold" evidence="5">
    <location>
        <begin position="185"/>
        <end position="320"/>
    </location>
</feature>
<gene>
    <name evidence="6" type="ordered locus">Rmar_0295</name>
</gene>
<dbReference type="Gene3D" id="2.60.40.4070">
    <property type="match status" value="1"/>
</dbReference>
<dbReference type="SMART" id="SM00560">
    <property type="entry name" value="LamGL"/>
    <property type="match status" value="1"/>
</dbReference>
<sequence length="545" mass="60764">MKTRARVLLLAAVLASCLRAGTARAQLQALWSGERLQAGQAANLFARWEGEVPFYGTLLDVPPDWSVRRAWVVRPGRGPMPLRLDTLTSGRFRLRPDRPIDGPLVLCIETTPGGPGLALWQLASLEPSESSAKKLEPRTAEVQRQALFVQPADTENPRNYVLAVRRGARPLLVTDTLLRRLDLRHPFTVALWLKSTDRDAVVLSTWRGDEQQPYPIELVLDAAGFLRAYRGRPGRHQALITPRPVADGSWHHVALSYDPASGWTRLYLDGRPADSLYVPDVTSIDPPEALALGGRPGQMETDFGGLLDAIVLDRHAWSAAQVRRLFRRADPPADGLRLDFEAATLRLPPGMRRRRADLFFFEPLQHLQALSTDDGQVLLSWTCTDRQTRAFVVERSTDGRDFAMIARVPADCSGLPFTFRDPSPPDAPVLYYRIQQELEGGVLYPSAVLKLGRAPVQSGRALLVGNFPNPFQGRTTIQYELHEPMPVRLSIWDLSGHEVRVLIDAVQSPGRYTLTFDAADLPSGTYFLRLETPEGVQTHKMILVR</sequence>
<accession>D0MDK7</accession>
<dbReference type="SUPFAM" id="SSF49899">
    <property type="entry name" value="Concanavalin A-like lectins/glucanases"/>
    <property type="match status" value="1"/>
</dbReference>
<dbReference type="HOGENOM" id="CLU_499549_0_0_10"/>
<dbReference type="CDD" id="cd00110">
    <property type="entry name" value="LamG"/>
    <property type="match status" value="1"/>
</dbReference>
<dbReference type="InterPro" id="IPR013320">
    <property type="entry name" value="ConA-like_dom_sf"/>
</dbReference>
<evidence type="ECO:0000256" key="3">
    <source>
        <dbReference type="SAM" id="SignalP"/>
    </source>
</evidence>
<dbReference type="InterPro" id="IPR006558">
    <property type="entry name" value="LamG-like"/>
</dbReference>
<evidence type="ECO:0000256" key="1">
    <source>
        <dbReference type="ARBA" id="ARBA00022729"/>
    </source>
</evidence>
<reference evidence="6 7" key="1">
    <citation type="journal article" date="2009" name="Stand. Genomic Sci.">
        <title>Complete genome sequence of Rhodothermus marinus type strain (R-10).</title>
        <authorList>
            <person name="Nolan M."/>
            <person name="Tindall B.J."/>
            <person name="Pomrenke H."/>
            <person name="Lapidus A."/>
            <person name="Copeland A."/>
            <person name="Glavina Del Rio T."/>
            <person name="Lucas S."/>
            <person name="Chen F."/>
            <person name="Tice H."/>
            <person name="Cheng J.F."/>
            <person name="Saunders E."/>
            <person name="Han C."/>
            <person name="Bruce D."/>
            <person name="Goodwin L."/>
            <person name="Chain P."/>
            <person name="Pitluck S."/>
            <person name="Ovchinikova G."/>
            <person name="Pati A."/>
            <person name="Ivanova N."/>
            <person name="Mavromatis K."/>
            <person name="Chen A."/>
            <person name="Palaniappan K."/>
            <person name="Land M."/>
            <person name="Hauser L."/>
            <person name="Chang Y.J."/>
            <person name="Jeffries C.D."/>
            <person name="Brettin T."/>
            <person name="Goker M."/>
            <person name="Bristow J."/>
            <person name="Eisen J.A."/>
            <person name="Markowitz V."/>
            <person name="Hugenholtz P."/>
            <person name="Kyrpides N.C."/>
            <person name="Klenk H.P."/>
            <person name="Detter J.C."/>
        </authorList>
    </citation>
    <scope>NUCLEOTIDE SEQUENCE [LARGE SCALE GENOMIC DNA]</scope>
    <source>
        <strain evidence="7">ATCC 43812 / DSM 4252 / R-10</strain>
    </source>
</reference>
<evidence type="ECO:0000256" key="2">
    <source>
        <dbReference type="ARBA" id="ARBA00023157"/>
    </source>
</evidence>
<evidence type="ECO:0000259" key="5">
    <source>
        <dbReference type="SMART" id="SM00560"/>
    </source>
</evidence>
<dbReference type="NCBIfam" id="TIGR04183">
    <property type="entry name" value="Por_Secre_tail"/>
    <property type="match status" value="1"/>
</dbReference>
<dbReference type="Gene3D" id="2.60.120.200">
    <property type="match status" value="1"/>
</dbReference>
<dbReference type="InterPro" id="IPR026444">
    <property type="entry name" value="Secre_tail"/>
</dbReference>
<dbReference type="OrthoDB" id="9768966at2"/>
<dbReference type="InterPro" id="IPR001791">
    <property type="entry name" value="Laminin_G"/>
</dbReference>
<dbReference type="eggNOG" id="COG4447">
    <property type="taxonomic scope" value="Bacteria"/>
</dbReference>
<proteinExistence type="predicted"/>
<dbReference type="Pfam" id="PF18962">
    <property type="entry name" value="Por_Secre_tail"/>
    <property type="match status" value="1"/>
</dbReference>
<dbReference type="KEGG" id="rmr:Rmar_0295"/>
<evidence type="ECO:0000313" key="7">
    <source>
        <dbReference type="Proteomes" id="UP000002221"/>
    </source>
</evidence>
<keyword evidence="1 3" id="KW-0732">Signal</keyword>
<evidence type="ECO:0000313" key="6">
    <source>
        <dbReference type="EMBL" id="ACY47200.1"/>
    </source>
</evidence>
<dbReference type="AlphaFoldDB" id="D0MDK7"/>
<dbReference type="PROSITE" id="PS51257">
    <property type="entry name" value="PROKAR_LIPOPROTEIN"/>
    <property type="match status" value="1"/>
</dbReference>
<feature type="domain" description="Laminin G" evidence="4">
    <location>
        <begin position="185"/>
        <end position="315"/>
    </location>
</feature>
<organism evidence="6 7">
    <name type="scientific">Rhodothermus marinus (strain ATCC 43812 / DSM 4252 / R-10)</name>
    <name type="common">Rhodothermus obamensis</name>
    <dbReference type="NCBI Taxonomy" id="518766"/>
    <lineage>
        <taxon>Bacteria</taxon>
        <taxon>Pseudomonadati</taxon>
        <taxon>Rhodothermota</taxon>
        <taxon>Rhodothermia</taxon>
        <taxon>Rhodothermales</taxon>
        <taxon>Rhodothermaceae</taxon>
        <taxon>Rhodothermus</taxon>
    </lineage>
</organism>